<dbReference type="EMBL" id="GAMC01021450">
    <property type="protein sequence ID" value="JAB85105.1"/>
    <property type="molecule type" value="mRNA"/>
</dbReference>
<dbReference type="AlphaFoldDB" id="W8B5P8"/>
<reference evidence="2" key="1">
    <citation type="submission" date="2013-07" db="EMBL/GenBank/DDBJ databases">
        <authorList>
            <person name="Geib S."/>
        </authorList>
    </citation>
    <scope>NUCLEOTIDE SEQUENCE</scope>
</reference>
<feature type="compositionally biased region" description="Polar residues" evidence="1">
    <location>
        <begin position="113"/>
        <end position="124"/>
    </location>
</feature>
<dbReference type="EMBL" id="GAMC01021453">
    <property type="protein sequence ID" value="JAB85102.1"/>
    <property type="molecule type" value="mRNA"/>
</dbReference>
<organism evidence="2">
    <name type="scientific">Ceratitis capitata</name>
    <name type="common">Mediterranean fruit fly</name>
    <name type="synonym">Tephritis capitata</name>
    <dbReference type="NCBI Taxonomy" id="7213"/>
    <lineage>
        <taxon>Eukaryota</taxon>
        <taxon>Metazoa</taxon>
        <taxon>Ecdysozoa</taxon>
        <taxon>Arthropoda</taxon>
        <taxon>Hexapoda</taxon>
        <taxon>Insecta</taxon>
        <taxon>Pterygota</taxon>
        <taxon>Neoptera</taxon>
        <taxon>Endopterygota</taxon>
        <taxon>Diptera</taxon>
        <taxon>Brachycera</taxon>
        <taxon>Muscomorpha</taxon>
        <taxon>Tephritoidea</taxon>
        <taxon>Tephritidae</taxon>
        <taxon>Ceratitis</taxon>
        <taxon>Ceratitis</taxon>
    </lineage>
</organism>
<proteinExistence type="evidence at transcript level"/>
<name>W8B5P8_CERCA</name>
<reference evidence="2" key="2">
    <citation type="journal article" date="2014" name="BMC Genomics">
        <title>A genomic perspective to assessing quality of mass-reared SIT flies used in Mediterranean fruit fly (Ceratitis capitata) eradication in California.</title>
        <authorList>
            <person name="Calla B."/>
            <person name="Hall B."/>
            <person name="Hou S."/>
            <person name="Geib S.M."/>
        </authorList>
    </citation>
    <scope>NUCLEOTIDE SEQUENCE</scope>
</reference>
<dbReference type="OrthoDB" id="10027016at2759"/>
<protein>
    <submittedName>
        <fullName evidence="2">Uncharacterized protein</fullName>
    </submittedName>
</protein>
<feature type="region of interest" description="Disordered" evidence="1">
    <location>
        <begin position="315"/>
        <end position="334"/>
    </location>
</feature>
<dbReference type="EMBL" id="GAMC01021451">
    <property type="protein sequence ID" value="JAB85104.1"/>
    <property type="molecule type" value="mRNA"/>
</dbReference>
<sequence>MLRSSRTYFSLTADQRAKFTGSTPDLSRSVPTTPIFRKFAQPKMRSDSLALDRAPKLREERFDEDIVELRQAHGLLTPRFTNVAAAPTSRHDMIAELPPIEDAGQMKAISVQTPTMGASRQVETTPRPAMTSFRSTMPAPPPPAQSRNYAMSSEALNVRNSSYDADLVSNRFQSRENAKFLAPAAAATTTTGMSANATASNNTTAAEAELRQQAQNLLYSSSFAIKRPSLYGSGRSSLGSSQSLYDIYESNTHFRNEPNTSAAADMRLSTHKASALLDSIDPSLRASIKLGSVQEVNSVVDSEVKYTIPRVGTIERKSKSKKSVNSSLEEDSVA</sequence>
<dbReference type="EMBL" id="GAMC01021452">
    <property type="protein sequence ID" value="JAB85103.1"/>
    <property type="molecule type" value="mRNA"/>
</dbReference>
<evidence type="ECO:0000256" key="1">
    <source>
        <dbReference type="SAM" id="MobiDB-lite"/>
    </source>
</evidence>
<accession>W8B5P8</accession>
<feature type="region of interest" description="Disordered" evidence="1">
    <location>
        <begin position="113"/>
        <end position="146"/>
    </location>
</feature>
<evidence type="ECO:0000313" key="2">
    <source>
        <dbReference type="EMBL" id="JAB85104.1"/>
    </source>
</evidence>